<organism evidence="2 3">
    <name type="scientific">Ligilactobacillus salitolerans</name>
    <dbReference type="NCBI Taxonomy" id="1808352"/>
    <lineage>
        <taxon>Bacteria</taxon>
        <taxon>Bacillati</taxon>
        <taxon>Bacillota</taxon>
        <taxon>Bacilli</taxon>
        <taxon>Lactobacillales</taxon>
        <taxon>Lactobacillaceae</taxon>
        <taxon>Ligilactobacillus</taxon>
    </lineage>
</organism>
<reference evidence="2 3" key="1">
    <citation type="journal article" date="2019" name="Int. J. Syst. Evol. Microbiol.">
        <title>Lactobacillus salitolerans sp. nov., a novel lactic acid bacterium isolated from spent mushroom substrates.</title>
        <authorList>
            <person name="Tohno M."/>
            <person name="Tanizawa Y."/>
            <person name="Kojima Y."/>
            <person name="Sakamoto M."/>
            <person name="Nakamura Y."/>
            <person name="Ohkuma M."/>
            <person name="Kobayashi H."/>
        </authorList>
    </citation>
    <scope>NUCLEOTIDE SEQUENCE [LARGE SCALE GENOMIC DNA]</scope>
    <source>
        <strain evidence="2 3">YK43</strain>
    </source>
</reference>
<keyword evidence="3" id="KW-1185">Reference proteome</keyword>
<evidence type="ECO:0000313" key="2">
    <source>
        <dbReference type="EMBL" id="GBG94949.1"/>
    </source>
</evidence>
<sequence>MMDVCMAALIMFLLVCAEQLDYEWKERRREREHSNGDSSYHPKHFAGGDPNSLDNRTD</sequence>
<gene>
    <name evidence="2" type="ORF">LFYK43_14080</name>
</gene>
<name>A0A401ITV1_9LACO</name>
<evidence type="ECO:0000256" key="1">
    <source>
        <dbReference type="SAM" id="MobiDB-lite"/>
    </source>
</evidence>
<accession>A0A401ITV1</accession>
<feature type="region of interest" description="Disordered" evidence="1">
    <location>
        <begin position="26"/>
        <end position="58"/>
    </location>
</feature>
<feature type="compositionally biased region" description="Basic and acidic residues" evidence="1">
    <location>
        <begin position="26"/>
        <end position="35"/>
    </location>
</feature>
<proteinExistence type="predicted"/>
<evidence type="ECO:0000313" key="3">
    <source>
        <dbReference type="Proteomes" id="UP000286848"/>
    </source>
</evidence>
<protein>
    <submittedName>
        <fullName evidence="2">Uncharacterized protein</fullName>
    </submittedName>
</protein>
<comment type="caution">
    <text evidence="2">The sequence shown here is derived from an EMBL/GenBank/DDBJ whole genome shotgun (WGS) entry which is preliminary data.</text>
</comment>
<dbReference type="EMBL" id="BFFP01000022">
    <property type="protein sequence ID" value="GBG94949.1"/>
    <property type="molecule type" value="Genomic_DNA"/>
</dbReference>
<dbReference type="AlphaFoldDB" id="A0A401ITV1"/>
<dbReference type="Proteomes" id="UP000286848">
    <property type="component" value="Unassembled WGS sequence"/>
</dbReference>
<dbReference type="RefSeq" id="WP_229717992.1">
    <property type="nucleotide sequence ID" value="NZ_BFFP01000022.1"/>
</dbReference>